<sequence length="100" mass="11118">MKNVTVKLKVDQQKYEAAQQFMDEKGLDMEQELSKTVEGFYKKYVPSAVQKYIEKTSPSTRSPTMKSATVASNKPPQPGSSEPDLSMDFEKSGSTGFNEA</sequence>
<dbReference type="Proteomes" id="UP001082703">
    <property type="component" value="Unassembled WGS sequence"/>
</dbReference>
<dbReference type="RefSeq" id="WP_268057392.1">
    <property type="nucleotide sequence ID" value="NZ_JAPOHA010000003.1"/>
</dbReference>
<proteinExistence type="predicted"/>
<evidence type="ECO:0000313" key="3">
    <source>
        <dbReference type="Proteomes" id="UP001082703"/>
    </source>
</evidence>
<dbReference type="EMBL" id="JAPOHA010000003">
    <property type="protein sequence ID" value="MCY1713385.1"/>
    <property type="molecule type" value="Genomic_DNA"/>
</dbReference>
<feature type="compositionally biased region" description="Polar residues" evidence="1">
    <location>
        <begin position="56"/>
        <end position="74"/>
    </location>
</feature>
<gene>
    <name evidence="2" type="ORF">OUY18_03830</name>
</gene>
<feature type="region of interest" description="Disordered" evidence="1">
    <location>
        <begin position="55"/>
        <end position="100"/>
    </location>
</feature>
<evidence type="ECO:0000256" key="1">
    <source>
        <dbReference type="SAM" id="MobiDB-lite"/>
    </source>
</evidence>
<keyword evidence="3" id="KW-1185">Reference proteome</keyword>
<reference evidence="2 3" key="1">
    <citation type="submission" date="2022-11" db="EMBL/GenBank/DDBJ databases">
        <authorList>
            <person name="Caiyu Z."/>
        </authorList>
    </citation>
    <scope>NUCLEOTIDE SEQUENCE [LARGE SCALE GENOMIC DNA]</scope>
    <source>
        <strain evidence="2 3">YR-4</strain>
    </source>
</reference>
<accession>A0ABT4BRG6</accession>
<evidence type="ECO:0008006" key="4">
    <source>
        <dbReference type="Google" id="ProtNLM"/>
    </source>
</evidence>
<organism evidence="2 3">
    <name type="scientific">Caproiciproducens galactitolivorans</name>
    <dbReference type="NCBI Taxonomy" id="642589"/>
    <lineage>
        <taxon>Bacteria</taxon>
        <taxon>Bacillati</taxon>
        <taxon>Bacillota</taxon>
        <taxon>Clostridia</taxon>
        <taxon>Eubacteriales</taxon>
        <taxon>Acutalibacteraceae</taxon>
        <taxon>Caproiciproducens</taxon>
    </lineage>
</organism>
<protein>
    <recommendedName>
        <fullName evidence="4">RelB antitoxin</fullName>
    </recommendedName>
</protein>
<comment type="caution">
    <text evidence="2">The sequence shown here is derived from an EMBL/GenBank/DDBJ whole genome shotgun (WGS) entry which is preliminary data.</text>
</comment>
<evidence type="ECO:0000313" key="2">
    <source>
        <dbReference type="EMBL" id="MCY1713385.1"/>
    </source>
</evidence>
<name>A0ABT4BRG6_9FIRM</name>